<keyword evidence="3" id="KW-1185">Reference proteome</keyword>
<dbReference type="AlphaFoldDB" id="A0A8K0GFQ3"/>
<gene>
    <name evidence="2" type="ORF">ILUMI_09702</name>
</gene>
<organism evidence="2 3">
    <name type="scientific">Ignelater luminosus</name>
    <name type="common">Cucubano</name>
    <name type="synonym">Pyrophorus luminosus</name>
    <dbReference type="NCBI Taxonomy" id="2038154"/>
    <lineage>
        <taxon>Eukaryota</taxon>
        <taxon>Metazoa</taxon>
        <taxon>Ecdysozoa</taxon>
        <taxon>Arthropoda</taxon>
        <taxon>Hexapoda</taxon>
        <taxon>Insecta</taxon>
        <taxon>Pterygota</taxon>
        <taxon>Neoptera</taxon>
        <taxon>Endopterygota</taxon>
        <taxon>Coleoptera</taxon>
        <taxon>Polyphaga</taxon>
        <taxon>Elateriformia</taxon>
        <taxon>Elateroidea</taxon>
        <taxon>Elateridae</taxon>
        <taxon>Agrypninae</taxon>
        <taxon>Pyrophorini</taxon>
        <taxon>Ignelater</taxon>
    </lineage>
</organism>
<accession>A0A8K0GFQ3</accession>
<evidence type="ECO:0000313" key="2">
    <source>
        <dbReference type="EMBL" id="KAF2896473.1"/>
    </source>
</evidence>
<feature type="region of interest" description="Disordered" evidence="1">
    <location>
        <begin position="18"/>
        <end position="44"/>
    </location>
</feature>
<dbReference type="EMBL" id="VTPC01005038">
    <property type="protein sequence ID" value="KAF2896473.1"/>
    <property type="molecule type" value="Genomic_DNA"/>
</dbReference>
<dbReference type="Proteomes" id="UP000801492">
    <property type="component" value="Unassembled WGS sequence"/>
</dbReference>
<evidence type="ECO:0000313" key="3">
    <source>
        <dbReference type="Proteomes" id="UP000801492"/>
    </source>
</evidence>
<feature type="compositionally biased region" description="Basic residues" evidence="1">
    <location>
        <begin position="18"/>
        <end position="38"/>
    </location>
</feature>
<protein>
    <submittedName>
        <fullName evidence="2">Uncharacterized protein</fullName>
    </submittedName>
</protein>
<proteinExistence type="predicted"/>
<evidence type="ECO:0000256" key="1">
    <source>
        <dbReference type="SAM" id="MobiDB-lite"/>
    </source>
</evidence>
<sequence>MRDDSITRQVFEARITKRRTKSRPRKMARRNKEKKFNKPYRTVRNGGGFRVDKRVIDKTLSRKNKAKIDTVLEVKFSYTLYHPDTSP</sequence>
<comment type="caution">
    <text evidence="2">The sequence shown here is derived from an EMBL/GenBank/DDBJ whole genome shotgun (WGS) entry which is preliminary data.</text>
</comment>
<reference evidence="2" key="1">
    <citation type="submission" date="2019-08" db="EMBL/GenBank/DDBJ databases">
        <title>The genome of the North American firefly Photinus pyralis.</title>
        <authorList>
            <consortium name="Photinus pyralis genome working group"/>
            <person name="Fallon T.R."/>
            <person name="Sander Lower S.E."/>
            <person name="Weng J.-K."/>
        </authorList>
    </citation>
    <scope>NUCLEOTIDE SEQUENCE</scope>
    <source>
        <strain evidence="2">TRF0915ILg1</strain>
        <tissue evidence="2">Whole body</tissue>
    </source>
</reference>
<name>A0A8K0GFQ3_IGNLU</name>